<keyword evidence="2" id="KW-1185">Reference proteome</keyword>
<dbReference type="AlphaFoldDB" id="A0A165R405"/>
<gene>
    <name evidence="1" type="ORF">DAEQUDRAFT_215600</name>
</gene>
<dbReference type="Proteomes" id="UP000076727">
    <property type="component" value="Unassembled WGS sequence"/>
</dbReference>
<proteinExistence type="predicted"/>
<reference evidence="1 2" key="1">
    <citation type="journal article" date="2016" name="Mol. Biol. Evol.">
        <title>Comparative Genomics of Early-Diverging Mushroom-Forming Fungi Provides Insights into the Origins of Lignocellulose Decay Capabilities.</title>
        <authorList>
            <person name="Nagy L.G."/>
            <person name="Riley R."/>
            <person name="Tritt A."/>
            <person name="Adam C."/>
            <person name="Daum C."/>
            <person name="Floudas D."/>
            <person name="Sun H."/>
            <person name="Yadav J.S."/>
            <person name="Pangilinan J."/>
            <person name="Larsson K.H."/>
            <person name="Matsuura K."/>
            <person name="Barry K."/>
            <person name="Labutti K."/>
            <person name="Kuo R."/>
            <person name="Ohm R.A."/>
            <person name="Bhattacharya S.S."/>
            <person name="Shirouzu T."/>
            <person name="Yoshinaga Y."/>
            <person name="Martin F.M."/>
            <person name="Grigoriev I.V."/>
            <person name="Hibbett D.S."/>
        </authorList>
    </citation>
    <scope>NUCLEOTIDE SEQUENCE [LARGE SCALE GENOMIC DNA]</scope>
    <source>
        <strain evidence="1 2">L-15889</strain>
    </source>
</reference>
<accession>A0A165R405</accession>
<organism evidence="1 2">
    <name type="scientific">Daedalea quercina L-15889</name>
    <dbReference type="NCBI Taxonomy" id="1314783"/>
    <lineage>
        <taxon>Eukaryota</taxon>
        <taxon>Fungi</taxon>
        <taxon>Dikarya</taxon>
        <taxon>Basidiomycota</taxon>
        <taxon>Agaricomycotina</taxon>
        <taxon>Agaricomycetes</taxon>
        <taxon>Polyporales</taxon>
        <taxon>Fomitopsis</taxon>
    </lineage>
</organism>
<sequence length="182" mass="19779">MSSEYVRLVERCRYPAAIGPAECIGNGMRRLNGIDCACDVRHGQASSVKVCEAICVLGKIVASMFFCNDPLVGSRAIPILVVLLADSHPGRCLCGILRIVIGRPPRTRSCQRVVKVTLKLTAHTGEVIRATRPRSRCSGAPVWHHLACEEALAGMARRVSAWGVLRGQAVRIIGTSTHTRHF</sequence>
<protein>
    <submittedName>
        <fullName evidence="1">Uncharacterized protein</fullName>
    </submittedName>
</protein>
<dbReference type="EMBL" id="KV429052">
    <property type="protein sequence ID" value="KZT70276.1"/>
    <property type="molecule type" value="Genomic_DNA"/>
</dbReference>
<evidence type="ECO:0000313" key="1">
    <source>
        <dbReference type="EMBL" id="KZT70276.1"/>
    </source>
</evidence>
<name>A0A165R405_9APHY</name>
<evidence type="ECO:0000313" key="2">
    <source>
        <dbReference type="Proteomes" id="UP000076727"/>
    </source>
</evidence>